<dbReference type="InterPro" id="IPR000748">
    <property type="entry name" value="PsdUridine_synth_RsuA/RluB/E/F"/>
</dbReference>
<evidence type="ECO:0000256" key="1">
    <source>
        <dbReference type="ARBA" id="ARBA00008348"/>
    </source>
</evidence>
<dbReference type="InterPro" id="IPR020103">
    <property type="entry name" value="PsdUridine_synth_cat_dom_sf"/>
</dbReference>
<dbReference type="Gene3D" id="3.30.70.580">
    <property type="entry name" value="Pseudouridine synthase I, catalytic domain, N-terminal subdomain"/>
    <property type="match status" value="1"/>
</dbReference>
<sequence>MTEGEQGIRLQKVLAEAGVASRRQAEILMRQGRVEVDGEVVQEMGRRVDPDVNVIHVDGARVVTDVETVHLALNKPEGMLSTMWDEHGRRCVGDVVLEKAGSTKGLFHVGRLDAATEGLLLLTNDGELANRLMHPSYEIPKTYLAEIRTPIAKDLGKQLRTGVELDDGPAAVDSFRVIDRSGSRVMVEVVLHEGRNRIVRRIFEAVDKPVERLVRTAVGDVHLGNQRVGTLRRLGRDEVGALYKAVGL</sequence>
<proteinExistence type="inferred from homology"/>
<dbReference type="CDD" id="cd00165">
    <property type="entry name" value="S4"/>
    <property type="match status" value="1"/>
</dbReference>
<feature type="domain" description="RNA-binding S4" evidence="5">
    <location>
        <begin position="8"/>
        <end position="68"/>
    </location>
</feature>
<evidence type="ECO:0000313" key="7">
    <source>
        <dbReference type="Proteomes" id="UP001199469"/>
    </source>
</evidence>
<dbReference type="PANTHER" id="PTHR47683">
    <property type="entry name" value="PSEUDOURIDINE SYNTHASE FAMILY PROTEIN-RELATED"/>
    <property type="match status" value="1"/>
</dbReference>
<dbReference type="Gene3D" id="3.10.290.10">
    <property type="entry name" value="RNA-binding S4 domain"/>
    <property type="match status" value="1"/>
</dbReference>
<dbReference type="Proteomes" id="UP001199469">
    <property type="component" value="Unassembled WGS sequence"/>
</dbReference>
<dbReference type="EMBL" id="JAJNDB010000003">
    <property type="protein sequence ID" value="MCD2194774.1"/>
    <property type="molecule type" value="Genomic_DNA"/>
</dbReference>
<dbReference type="Pfam" id="PF01479">
    <property type="entry name" value="S4"/>
    <property type="match status" value="1"/>
</dbReference>
<name>A0ABS8P937_9PSEU</name>
<comment type="similarity">
    <text evidence="1 4">Belongs to the pseudouridine synthase RsuA family.</text>
</comment>
<organism evidence="6 7">
    <name type="scientific">Actinomycetospora endophytica</name>
    <dbReference type="NCBI Taxonomy" id="2291215"/>
    <lineage>
        <taxon>Bacteria</taxon>
        <taxon>Bacillati</taxon>
        <taxon>Actinomycetota</taxon>
        <taxon>Actinomycetes</taxon>
        <taxon>Pseudonocardiales</taxon>
        <taxon>Pseudonocardiaceae</taxon>
        <taxon>Actinomycetospora</taxon>
    </lineage>
</organism>
<dbReference type="InterPro" id="IPR036986">
    <property type="entry name" value="S4_RNA-bd_sf"/>
</dbReference>
<dbReference type="NCBIfam" id="TIGR00093">
    <property type="entry name" value="pseudouridine synthase"/>
    <property type="match status" value="1"/>
</dbReference>
<protein>
    <recommendedName>
        <fullName evidence="4">Pseudouridine synthase</fullName>
        <ecNumber evidence="4">5.4.99.-</ecNumber>
    </recommendedName>
</protein>
<evidence type="ECO:0000256" key="4">
    <source>
        <dbReference type="RuleBase" id="RU003887"/>
    </source>
</evidence>
<dbReference type="Pfam" id="PF00849">
    <property type="entry name" value="PseudoU_synth_2"/>
    <property type="match status" value="1"/>
</dbReference>
<dbReference type="RefSeq" id="WP_230735186.1">
    <property type="nucleotide sequence ID" value="NZ_JAJNDB010000003.1"/>
</dbReference>
<dbReference type="EC" id="5.4.99.-" evidence="4"/>
<dbReference type="PROSITE" id="PS01149">
    <property type="entry name" value="PSI_RSU"/>
    <property type="match status" value="1"/>
</dbReference>
<evidence type="ECO:0000256" key="2">
    <source>
        <dbReference type="ARBA" id="ARBA00023235"/>
    </source>
</evidence>
<dbReference type="SUPFAM" id="SSF55120">
    <property type="entry name" value="Pseudouridine synthase"/>
    <property type="match status" value="1"/>
</dbReference>
<dbReference type="InterPro" id="IPR020094">
    <property type="entry name" value="TruA/RsuA/RluB/E/F_N"/>
</dbReference>
<gene>
    <name evidence="6" type="ORF">LQ327_15485</name>
</gene>
<dbReference type="InterPro" id="IPR018496">
    <property type="entry name" value="PsdUridine_synth_RsuA/RluB_CS"/>
</dbReference>
<dbReference type="InterPro" id="IPR050343">
    <property type="entry name" value="RsuA_PseudoU_synthase"/>
</dbReference>
<dbReference type="InterPro" id="IPR006145">
    <property type="entry name" value="PsdUridine_synth_RsuA/RluA"/>
</dbReference>
<reference evidence="6 7" key="1">
    <citation type="submission" date="2021-11" db="EMBL/GenBank/DDBJ databases">
        <title>Draft genome sequence of Actinomycetospora sp. SF1 isolated from the rhizosphere soil.</title>
        <authorList>
            <person name="Duangmal K."/>
            <person name="Chantavorakit T."/>
        </authorList>
    </citation>
    <scope>NUCLEOTIDE SEQUENCE [LARGE SCALE GENOMIC DNA]</scope>
    <source>
        <strain evidence="6 7">TBRC 5722</strain>
    </source>
</reference>
<dbReference type="InterPro" id="IPR042092">
    <property type="entry name" value="PsdUridine_s_RsuA/RluB/E/F_cat"/>
</dbReference>
<dbReference type="Gene3D" id="3.30.70.1560">
    <property type="entry name" value="Alpha-L RNA-binding motif"/>
    <property type="match status" value="1"/>
</dbReference>
<comment type="caution">
    <text evidence="6">The sequence shown here is derived from an EMBL/GenBank/DDBJ whole genome shotgun (WGS) entry which is preliminary data.</text>
</comment>
<keyword evidence="7" id="KW-1185">Reference proteome</keyword>
<evidence type="ECO:0000256" key="3">
    <source>
        <dbReference type="PROSITE-ProRule" id="PRU00182"/>
    </source>
</evidence>
<evidence type="ECO:0000313" key="6">
    <source>
        <dbReference type="EMBL" id="MCD2194774.1"/>
    </source>
</evidence>
<evidence type="ECO:0000259" key="5">
    <source>
        <dbReference type="SMART" id="SM00363"/>
    </source>
</evidence>
<accession>A0ABS8P937</accession>
<dbReference type="PANTHER" id="PTHR47683:SF2">
    <property type="entry name" value="RNA-BINDING S4 DOMAIN-CONTAINING PROTEIN"/>
    <property type="match status" value="1"/>
</dbReference>
<dbReference type="SUPFAM" id="SSF55174">
    <property type="entry name" value="Alpha-L RNA-binding motif"/>
    <property type="match status" value="1"/>
</dbReference>
<keyword evidence="3" id="KW-0694">RNA-binding</keyword>
<dbReference type="InterPro" id="IPR002942">
    <property type="entry name" value="S4_RNA-bd"/>
</dbReference>
<dbReference type="SMART" id="SM00363">
    <property type="entry name" value="S4"/>
    <property type="match status" value="1"/>
</dbReference>
<dbReference type="CDD" id="cd02870">
    <property type="entry name" value="PseudoU_synth_RsuA_like"/>
    <property type="match status" value="1"/>
</dbReference>
<keyword evidence="2 4" id="KW-0413">Isomerase</keyword>
<dbReference type="PROSITE" id="PS50889">
    <property type="entry name" value="S4"/>
    <property type="match status" value="1"/>
</dbReference>